<dbReference type="EMBL" id="JAGYWB010000018">
    <property type="protein sequence ID" value="KAI0493148.1"/>
    <property type="molecule type" value="Genomic_DNA"/>
</dbReference>
<evidence type="ECO:0000256" key="1">
    <source>
        <dbReference type="ARBA" id="ARBA00001946"/>
    </source>
</evidence>
<comment type="catalytic activity">
    <reaction evidence="12">
        <text>n isopentenyl diphosphate + (2E,6E)-farnesyl diphosphate = a di-trans,poly-cis-polyprenyl diphosphate + n diphosphate</text>
        <dbReference type="Rhea" id="RHEA:53008"/>
        <dbReference type="Rhea" id="RHEA-COMP:19494"/>
        <dbReference type="ChEBI" id="CHEBI:33019"/>
        <dbReference type="ChEBI" id="CHEBI:128769"/>
        <dbReference type="ChEBI" id="CHEBI:136960"/>
        <dbReference type="ChEBI" id="CHEBI:175763"/>
        <dbReference type="EC" id="2.5.1.87"/>
    </reaction>
</comment>
<evidence type="ECO:0000256" key="7">
    <source>
        <dbReference type="ARBA" id="ARBA00022692"/>
    </source>
</evidence>
<evidence type="ECO:0000256" key="12">
    <source>
        <dbReference type="ARBA" id="ARBA00047353"/>
    </source>
</evidence>
<dbReference type="AlphaFoldDB" id="A0A8T3AAH8"/>
<accession>A0A8T3AAH8</accession>
<evidence type="ECO:0000256" key="4">
    <source>
        <dbReference type="ARBA" id="ARBA00005432"/>
    </source>
</evidence>
<keyword evidence="7" id="KW-0812">Transmembrane</keyword>
<sequence>MRGGWSSVEAESSRDRRRSKERFQMSWFMRLALRLCWWTIHLVFSIYQFGAHLLQVFESYSISVGLSESYRNVPLHNLRHLAVVVDSDEARNTVKVKQLLLWLSNIGVKSLMLYDLEGVLKKSLDGDSSSFINGMTSVPHQNKMTVELLSFADNKGGLAKAASFLCSKYLKEELASCDRQDFRITETEISDALNIVGCGGLDPDLLLVYGPVRCHLGFPAWRIRYTEIVHMGPLKSMKYGAILKAFFEFSKKQQNYGT</sequence>
<evidence type="ECO:0000256" key="2">
    <source>
        <dbReference type="ARBA" id="ARBA00004586"/>
    </source>
</evidence>
<keyword evidence="11" id="KW-0472">Membrane</keyword>
<evidence type="ECO:0000256" key="9">
    <source>
        <dbReference type="ARBA" id="ARBA00022842"/>
    </source>
</evidence>
<evidence type="ECO:0000256" key="11">
    <source>
        <dbReference type="ARBA" id="ARBA00023136"/>
    </source>
</evidence>
<dbReference type="EC" id="2.5.1.87" evidence="5"/>
<dbReference type="Proteomes" id="UP000829196">
    <property type="component" value="Unassembled WGS sequence"/>
</dbReference>
<reference evidence="13" key="1">
    <citation type="journal article" date="2022" name="Front. Genet.">
        <title>Chromosome-Scale Assembly of the Dendrobium nobile Genome Provides Insights Into the Molecular Mechanism of the Biosynthesis of the Medicinal Active Ingredient of Dendrobium.</title>
        <authorList>
            <person name="Xu Q."/>
            <person name="Niu S.-C."/>
            <person name="Li K.-L."/>
            <person name="Zheng P.-J."/>
            <person name="Zhang X.-J."/>
            <person name="Jia Y."/>
            <person name="Liu Y."/>
            <person name="Niu Y.-X."/>
            <person name="Yu L.-H."/>
            <person name="Chen D.-F."/>
            <person name="Zhang G.-Q."/>
        </authorList>
    </citation>
    <scope>NUCLEOTIDE SEQUENCE</scope>
    <source>
        <tissue evidence="13">Leaf</tissue>
    </source>
</reference>
<comment type="subcellular location">
    <subcellularLocation>
        <location evidence="2">Endoplasmic reticulum membrane</location>
    </subcellularLocation>
</comment>
<gene>
    <name evidence="13" type="ORF">KFK09_027424</name>
</gene>
<dbReference type="SMR" id="A0A8T3AAH8"/>
<keyword evidence="9" id="KW-0460">Magnesium</keyword>
<keyword evidence="8" id="KW-0256">Endoplasmic reticulum</keyword>
<evidence type="ECO:0000256" key="10">
    <source>
        <dbReference type="ARBA" id="ARBA00022989"/>
    </source>
</evidence>
<name>A0A8T3AAH8_DENNO</name>
<organism evidence="13 14">
    <name type="scientific">Dendrobium nobile</name>
    <name type="common">Orchid</name>
    <dbReference type="NCBI Taxonomy" id="94219"/>
    <lineage>
        <taxon>Eukaryota</taxon>
        <taxon>Viridiplantae</taxon>
        <taxon>Streptophyta</taxon>
        <taxon>Embryophyta</taxon>
        <taxon>Tracheophyta</taxon>
        <taxon>Spermatophyta</taxon>
        <taxon>Magnoliopsida</taxon>
        <taxon>Liliopsida</taxon>
        <taxon>Asparagales</taxon>
        <taxon>Orchidaceae</taxon>
        <taxon>Epidendroideae</taxon>
        <taxon>Malaxideae</taxon>
        <taxon>Dendrobiinae</taxon>
        <taxon>Dendrobium</taxon>
    </lineage>
</organism>
<keyword evidence="10" id="KW-1133">Transmembrane helix</keyword>
<evidence type="ECO:0000256" key="8">
    <source>
        <dbReference type="ARBA" id="ARBA00022824"/>
    </source>
</evidence>
<keyword evidence="6" id="KW-0808">Transferase</keyword>
<dbReference type="PANTHER" id="PTHR21528">
    <property type="entry name" value="DEHYDRODOLICHYL DIPHOSPHATE SYNTHASE COMPLEX SUBUNIT NUS1"/>
    <property type="match status" value="1"/>
</dbReference>
<dbReference type="SUPFAM" id="SSF64005">
    <property type="entry name" value="Undecaprenyl diphosphate synthase"/>
    <property type="match status" value="1"/>
</dbReference>
<proteinExistence type="inferred from homology"/>
<keyword evidence="14" id="KW-1185">Reference proteome</keyword>
<dbReference type="GO" id="GO:0045547">
    <property type="term" value="F:ditrans,polycis-polyprenyl diphosphate synthase [(2E,6E)-farnesyl diphosphate specific] activity"/>
    <property type="evidence" value="ECO:0007669"/>
    <property type="project" value="UniProtKB-EC"/>
</dbReference>
<dbReference type="GO" id="GO:0005789">
    <property type="term" value="C:endoplasmic reticulum membrane"/>
    <property type="evidence" value="ECO:0007669"/>
    <property type="project" value="UniProtKB-SubCell"/>
</dbReference>
<dbReference type="InterPro" id="IPR036424">
    <property type="entry name" value="UPP_synth-like_sf"/>
</dbReference>
<dbReference type="GO" id="GO:1904423">
    <property type="term" value="C:dehydrodolichyl diphosphate synthase complex"/>
    <property type="evidence" value="ECO:0007669"/>
    <property type="project" value="InterPro"/>
</dbReference>
<protein>
    <recommendedName>
        <fullName evidence="5">ditrans,polycis-polyprenyl diphosphate synthase [(2E,6E)-farnesyldiphosphate specific]</fullName>
        <ecNumber evidence="5">2.5.1.87</ecNumber>
    </recommendedName>
</protein>
<dbReference type="Gene3D" id="3.40.1180.10">
    <property type="entry name" value="Decaprenyl diphosphate synthase-like"/>
    <property type="match status" value="1"/>
</dbReference>
<evidence type="ECO:0000313" key="13">
    <source>
        <dbReference type="EMBL" id="KAI0493148.1"/>
    </source>
</evidence>
<dbReference type="OrthoDB" id="19639at2759"/>
<evidence type="ECO:0000313" key="14">
    <source>
        <dbReference type="Proteomes" id="UP000829196"/>
    </source>
</evidence>
<comment type="pathway">
    <text evidence="3">Protein modification; protein glycosylation.</text>
</comment>
<dbReference type="PANTHER" id="PTHR21528:SF0">
    <property type="entry name" value="DEHYDRODOLICHYL DIPHOSPHATE SYNTHASE COMPLEX SUBUNIT NUS1"/>
    <property type="match status" value="1"/>
</dbReference>
<evidence type="ECO:0000256" key="6">
    <source>
        <dbReference type="ARBA" id="ARBA00022679"/>
    </source>
</evidence>
<comment type="cofactor">
    <cofactor evidence="1">
        <name>Mg(2+)</name>
        <dbReference type="ChEBI" id="CHEBI:18420"/>
    </cofactor>
</comment>
<comment type="caution">
    <text evidence="13">The sequence shown here is derived from an EMBL/GenBank/DDBJ whole genome shotgun (WGS) entry which is preliminary data.</text>
</comment>
<comment type="similarity">
    <text evidence="4">Belongs to the UPP synthase family.</text>
</comment>
<evidence type="ECO:0000256" key="3">
    <source>
        <dbReference type="ARBA" id="ARBA00004922"/>
    </source>
</evidence>
<dbReference type="InterPro" id="IPR038887">
    <property type="entry name" value="Nus1/NgBR"/>
</dbReference>
<evidence type="ECO:0000256" key="5">
    <source>
        <dbReference type="ARBA" id="ARBA00012596"/>
    </source>
</evidence>